<gene>
    <name evidence="2" type="ORF">LSAA_11971</name>
</gene>
<dbReference type="Proteomes" id="UP000675881">
    <property type="component" value="Chromosome 6"/>
</dbReference>
<evidence type="ECO:0000313" key="3">
    <source>
        <dbReference type="Proteomes" id="UP000675881"/>
    </source>
</evidence>
<feature type="compositionally biased region" description="Basic and acidic residues" evidence="1">
    <location>
        <begin position="1"/>
        <end position="13"/>
    </location>
</feature>
<name>A0A7R8CXY8_LEPSM</name>
<feature type="region of interest" description="Disordered" evidence="1">
    <location>
        <begin position="77"/>
        <end position="99"/>
    </location>
</feature>
<dbReference type="AlphaFoldDB" id="A0A7R8CXY8"/>
<proteinExistence type="predicted"/>
<reference evidence="2" key="1">
    <citation type="submission" date="2021-02" db="EMBL/GenBank/DDBJ databases">
        <authorList>
            <person name="Bekaert M."/>
        </authorList>
    </citation>
    <scope>NUCLEOTIDE SEQUENCE</scope>
    <source>
        <strain evidence="2">IoA-00</strain>
    </source>
</reference>
<evidence type="ECO:0000256" key="1">
    <source>
        <dbReference type="SAM" id="MobiDB-lite"/>
    </source>
</evidence>
<evidence type="ECO:0000313" key="2">
    <source>
        <dbReference type="EMBL" id="CAF2966024.1"/>
    </source>
</evidence>
<sequence>MEQGKADIGERRSKIIISEDEDTSVGKGNNEDASLQNTKEIIYPNQTMTQGENYIEINFDAIKHDENFIIESVFEHKNNQSELNSDENDRKDKSGKKGN</sequence>
<keyword evidence="3" id="KW-1185">Reference proteome</keyword>
<accession>A0A7R8CXY8</accession>
<dbReference type="EMBL" id="HG994585">
    <property type="protein sequence ID" value="CAF2966024.1"/>
    <property type="molecule type" value="Genomic_DNA"/>
</dbReference>
<feature type="region of interest" description="Disordered" evidence="1">
    <location>
        <begin position="1"/>
        <end position="36"/>
    </location>
</feature>
<protein>
    <submittedName>
        <fullName evidence="2">(salmon louse) hypothetical protein</fullName>
    </submittedName>
</protein>
<organism evidence="2 3">
    <name type="scientific">Lepeophtheirus salmonis</name>
    <name type="common">Salmon louse</name>
    <name type="synonym">Caligus salmonis</name>
    <dbReference type="NCBI Taxonomy" id="72036"/>
    <lineage>
        <taxon>Eukaryota</taxon>
        <taxon>Metazoa</taxon>
        <taxon>Ecdysozoa</taxon>
        <taxon>Arthropoda</taxon>
        <taxon>Crustacea</taxon>
        <taxon>Multicrustacea</taxon>
        <taxon>Hexanauplia</taxon>
        <taxon>Copepoda</taxon>
        <taxon>Siphonostomatoida</taxon>
        <taxon>Caligidae</taxon>
        <taxon>Lepeophtheirus</taxon>
    </lineage>
</organism>